<gene>
    <name evidence="2" type="ORF">Poly59_01340</name>
</gene>
<dbReference type="Pfam" id="PF02622">
    <property type="entry name" value="DUF179"/>
    <property type="match status" value="1"/>
</dbReference>
<proteinExistence type="inferred from homology"/>
<dbReference type="AlphaFoldDB" id="A0A5C6F9U4"/>
<dbReference type="InterPro" id="IPR003774">
    <property type="entry name" value="AlgH-like"/>
</dbReference>
<accession>A0A5C6F9U4</accession>
<dbReference type="GO" id="GO:0005829">
    <property type="term" value="C:cytosol"/>
    <property type="evidence" value="ECO:0007669"/>
    <property type="project" value="TreeGrafter"/>
</dbReference>
<dbReference type="RefSeq" id="WP_146532160.1">
    <property type="nucleotide sequence ID" value="NZ_SJPX01000001.1"/>
</dbReference>
<dbReference type="PANTHER" id="PTHR30327:SF1">
    <property type="entry name" value="UPF0301 PROTEIN YQGE"/>
    <property type="match status" value="1"/>
</dbReference>
<comment type="caution">
    <text evidence="2">The sequence shown here is derived from an EMBL/GenBank/DDBJ whole genome shotgun (WGS) entry which is preliminary data.</text>
</comment>
<evidence type="ECO:0000313" key="2">
    <source>
        <dbReference type="EMBL" id="TWU57227.1"/>
    </source>
</evidence>
<name>A0A5C6F9U4_9BACT</name>
<evidence type="ECO:0000256" key="1">
    <source>
        <dbReference type="ARBA" id="ARBA00009600"/>
    </source>
</evidence>
<comment type="similarity">
    <text evidence="1">Belongs to the UPF0301 (AlgH) family.</text>
</comment>
<organism evidence="2 3">
    <name type="scientific">Rubripirellula reticaptiva</name>
    <dbReference type="NCBI Taxonomy" id="2528013"/>
    <lineage>
        <taxon>Bacteria</taxon>
        <taxon>Pseudomonadati</taxon>
        <taxon>Planctomycetota</taxon>
        <taxon>Planctomycetia</taxon>
        <taxon>Pirellulales</taxon>
        <taxon>Pirellulaceae</taxon>
        <taxon>Rubripirellula</taxon>
    </lineage>
</organism>
<dbReference type="PANTHER" id="PTHR30327">
    <property type="entry name" value="UNCHARACTERIZED PROTEIN YQGE"/>
    <property type="match status" value="1"/>
</dbReference>
<reference evidence="2 3" key="1">
    <citation type="submission" date="2019-02" db="EMBL/GenBank/DDBJ databases">
        <title>Deep-cultivation of Planctomycetes and their phenomic and genomic characterization uncovers novel biology.</title>
        <authorList>
            <person name="Wiegand S."/>
            <person name="Jogler M."/>
            <person name="Boedeker C."/>
            <person name="Pinto D."/>
            <person name="Vollmers J."/>
            <person name="Rivas-Marin E."/>
            <person name="Kohn T."/>
            <person name="Peeters S.H."/>
            <person name="Heuer A."/>
            <person name="Rast P."/>
            <person name="Oberbeckmann S."/>
            <person name="Bunk B."/>
            <person name="Jeske O."/>
            <person name="Meyerdierks A."/>
            <person name="Storesund J.E."/>
            <person name="Kallscheuer N."/>
            <person name="Luecker S."/>
            <person name="Lage O.M."/>
            <person name="Pohl T."/>
            <person name="Merkel B.J."/>
            <person name="Hornburger P."/>
            <person name="Mueller R.-W."/>
            <person name="Bruemmer F."/>
            <person name="Labrenz M."/>
            <person name="Spormann A.M."/>
            <person name="Op Den Camp H."/>
            <person name="Overmann J."/>
            <person name="Amann R."/>
            <person name="Jetten M.S.M."/>
            <person name="Mascher T."/>
            <person name="Medema M.H."/>
            <person name="Devos D.P."/>
            <person name="Kaster A.-K."/>
            <person name="Ovreas L."/>
            <person name="Rohde M."/>
            <person name="Galperin M.Y."/>
            <person name="Jogler C."/>
        </authorList>
    </citation>
    <scope>NUCLEOTIDE SEQUENCE [LARGE SCALE GENOMIC DNA]</scope>
    <source>
        <strain evidence="2 3">Poly59</strain>
    </source>
</reference>
<sequence length="220" mass="23750">MNESFADHSFMGSLLLASSLVQDPIYSGGVCLLVHQDDQQVYGVMLNRPLKPNLGALMAMVNKPKTSRLPEPNGYDSETGDISDVESAMSVGMPAALPDSGMVHFGGPLSGPVVALHQDSQFAEAEPGSGIYLAAQKQHLERLLAQHPSSCRLIVGHLRWDIDQLDTELNAGLWHTAPATAEIVFGTPDEMWPRLIRRATARSLARWVGTPDVIGASELN</sequence>
<keyword evidence="3" id="KW-1185">Reference proteome</keyword>
<protein>
    <submittedName>
        <fullName evidence="2">Uncharacterized protein</fullName>
    </submittedName>
</protein>
<dbReference type="Gene3D" id="3.40.1740.10">
    <property type="entry name" value="VC0467-like"/>
    <property type="match status" value="1"/>
</dbReference>
<evidence type="ECO:0000313" key="3">
    <source>
        <dbReference type="Proteomes" id="UP000317977"/>
    </source>
</evidence>
<dbReference type="EMBL" id="SJPX01000001">
    <property type="protein sequence ID" value="TWU57227.1"/>
    <property type="molecule type" value="Genomic_DNA"/>
</dbReference>
<dbReference type="SUPFAM" id="SSF143456">
    <property type="entry name" value="VC0467-like"/>
    <property type="match status" value="1"/>
</dbReference>
<dbReference type="Proteomes" id="UP000317977">
    <property type="component" value="Unassembled WGS sequence"/>
</dbReference>
<dbReference type="OrthoDB" id="264854at2"/>